<dbReference type="EMBL" id="AHNP02000003">
    <property type="protein sequence ID" value="EPG59419.1"/>
    <property type="molecule type" value="Genomic_DNA"/>
</dbReference>
<evidence type="ECO:0000313" key="2">
    <source>
        <dbReference type="Proteomes" id="UP000014570"/>
    </source>
</evidence>
<reference evidence="1 2" key="1">
    <citation type="submission" date="2013-04" db="EMBL/GenBank/DDBJ databases">
        <authorList>
            <person name="Harkins D.M."/>
            <person name="Durkin A.S."/>
            <person name="Brinkac L.M."/>
            <person name="Haft D.H."/>
            <person name="Selengut J.D."/>
            <person name="Sanka R."/>
            <person name="DePew J."/>
            <person name="Purushe J."/>
            <person name="Chanthongthip A."/>
            <person name="Lattana O."/>
            <person name="Phetsouvanh R."/>
            <person name="Newton P.N."/>
            <person name="Vinetz J.M."/>
            <person name="Sutton G.G."/>
            <person name="Nierman W.C."/>
            <person name="Fouts D.E."/>
        </authorList>
    </citation>
    <scope>NUCLEOTIDE SEQUENCE [LARGE SCALE GENOMIC DNA]</scope>
    <source>
        <strain evidence="1 2">UI 09931</strain>
    </source>
</reference>
<accession>A0AAV3JGY8</accession>
<name>A0AAV3JGY8_LEPBO</name>
<dbReference type="AlphaFoldDB" id="A0AAV3JGY8"/>
<dbReference type="Proteomes" id="UP000014570">
    <property type="component" value="Unassembled WGS sequence"/>
</dbReference>
<organism evidence="1 2">
    <name type="scientific">Leptospira borgpetersenii serovar Javanica str. UI 09931</name>
    <dbReference type="NCBI Taxonomy" id="1049767"/>
    <lineage>
        <taxon>Bacteria</taxon>
        <taxon>Pseudomonadati</taxon>
        <taxon>Spirochaetota</taxon>
        <taxon>Spirochaetia</taxon>
        <taxon>Leptospirales</taxon>
        <taxon>Leptospiraceae</taxon>
        <taxon>Leptospira</taxon>
    </lineage>
</organism>
<comment type="caution">
    <text evidence="1">The sequence shown here is derived from an EMBL/GenBank/DDBJ whole genome shotgun (WGS) entry which is preliminary data.</text>
</comment>
<protein>
    <submittedName>
        <fullName evidence="1">Uncharacterized protein</fullName>
    </submittedName>
</protein>
<evidence type="ECO:0000313" key="1">
    <source>
        <dbReference type="EMBL" id="EPG59419.1"/>
    </source>
</evidence>
<proteinExistence type="predicted"/>
<gene>
    <name evidence="1" type="ORF">LEP1GSC103_3634</name>
</gene>
<sequence length="60" mass="7579">MYFLLNEKSFPENVFNFYRSMRIFNQAIIHTFRQNLYKQKFSPQRLNPGWQRSFHLKFWS</sequence>